<gene>
    <name evidence="1" type="ORF">MBAV_001361</name>
</gene>
<dbReference type="AlphaFoldDB" id="A0A0F3GX16"/>
<evidence type="ECO:0000313" key="1">
    <source>
        <dbReference type="EMBL" id="KJU86446.1"/>
    </source>
</evidence>
<dbReference type="Proteomes" id="UP000033423">
    <property type="component" value="Unassembled WGS sequence"/>
</dbReference>
<feature type="non-terminal residue" evidence="1">
    <location>
        <position position="1"/>
    </location>
</feature>
<comment type="caution">
    <text evidence="1">The sequence shown here is derived from an EMBL/GenBank/DDBJ whole genome shotgun (WGS) entry which is preliminary data.</text>
</comment>
<sequence>PIFIKVIRPQDMPMHVAANGFDLAITGTDWLFEHEMLFPNTPVRKLLSSYSDLTVLIVL</sequence>
<dbReference type="Gene3D" id="3.40.190.10">
    <property type="entry name" value="Periplasmic binding protein-like II"/>
    <property type="match status" value="1"/>
</dbReference>
<evidence type="ECO:0008006" key="3">
    <source>
        <dbReference type="Google" id="ProtNLM"/>
    </source>
</evidence>
<dbReference type="SUPFAM" id="SSF53850">
    <property type="entry name" value="Periplasmic binding protein-like II"/>
    <property type="match status" value="1"/>
</dbReference>
<protein>
    <recommendedName>
        <fullName evidence="3">ATP phosphoribosyltransferase</fullName>
    </recommendedName>
</protein>
<keyword evidence="2" id="KW-1185">Reference proteome</keyword>
<organism evidence="1 2">
    <name type="scientific">Candidatus Magnetobacterium bavaricum</name>
    <dbReference type="NCBI Taxonomy" id="29290"/>
    <lineage>
        <taxon>Bacteria</taxon>
        <taxon>Pseudomonadati</taxon>
        <taxon>Nitrospirota</taxon>
        <taxon>Thermodesulfovibrionia</taxon>
        <taxon>Thermodesulfovibrionales</taxon>
        <taxon>Candidatus Magnetobacteriaceae</taxon>
        <taxon>Candidatus Magnetobacterium</taxon>
    </lineage>
</organism>
<reference evidence="1 2" key="1">
    <citation type="submission" date="2015-02" db="EMBL/GenBank/DDBJ databases">
        <title>Single-cell genomics of uncultivated deep-branching MTB reveals a conserved set of magnetosome genes.</title>
        <authorList>
            <person name="Kolinko S."/>
            <person name="Richter M."/>
            <person name="Glockner F.O."/>
            <person name="Brachmann A."/>
            <person name="Schuler D."/>
        </authorList>
    </citation>
    <scope>NUCLEOTIDE SEQUENCE [LARGE SCALE GENOMIC DNA]</scope>
    <source>
        <strain evidence="1">TM-1</strain>
    </source>
</reference>
<dbReference type="EMBL" id="LACI01000584">
    <property type="protein sequence ID" value="KJU86446.1"/>
    <property type="molecule type" value="Genomic_DNA"/>
</dbReference>
<evidence type="ECO:0000313" key="2">
    <source>
        <dbReference type="Proteomes" id="UP000033423"/>
    </source>
</evidence>
<name>A0A0F3GX16_9BACT</name>
<accession>A0A0F3GX16</accession>
<proteinExistence type="predicted"/>